<dbReference type="EMBL" id="LAZR01016231">
    <property type="protein sequence ID" value="KKM05413.1"/>
    <property type="molecule type" value="Genomic_DNA"/>
</dbReference>
<proteinExistence type="predicted"/>
<evidence type="ECO:0000313" key="1">
    <source>
        <dbReference type="EMBL" id="KKM05413.1"/>
    </source>
</evidence>
<dbReference type="AlphaFoldDB" id="A0A0F9K2I5"/>
<accession>A0A0F9K2I5</accession>
<protein>
    <submittedName>
        <fullName evidence="1">Uncharacterized protein</fullName>
    </submittedName>
</protein>
<organism evidence="1">
    <name type="scientific">marine sediment metagenome</name>
    <dbReference type="NCBI Taxonomy" id="412755"/>
    <lineage>
        <taxon>unclassified sequences</taxon>
        <taxon>metagenomes</taxon>
        <taxon>ecological metagenomes</taxon>
    </lineage>
</organism>
<name>A0A0F9K2I5_9ZZZZ</name>
<comment type="caution">
    <text evidence="1">The sequence shown here is derived from an EMBL/GenBank/DDBJ whole genome shotgun (WGS) entry which is preliminary data.</text>
</comment>
<reference evidence="1" key="1">
    <citation type="journal article" date="2015" name="Nature">
        <title>Complex archaea that bridge the gap between prokaryotes and eukaryotes.</title>
        <authorList>
            <person name="Spang A."/>
            <person name="Saw J.H."/>
            <person name="Jorgensen S.L."/>
            <person name="Zaremba-Niedzwiedzka K."/>
            <person name="Martijn J."/>
            <person name="Lind A.E."/>
            <person name="van Eijk R."/>
            <person name="Schleper C."/>
            <person name="Guy L."/>
            <person name="Ettema T.J."/>
        </authorList>
    </citation>
    <scope>NUCLEOTIDE SEQUENCE</scope>
</reference>
<sequence>MEKLKLKINAIIQSIDPNTGEVTKETKIHNLVVNTGLEELVDNGLANIDYVAIGTDNTGVQATDTELGVEITRSSVTPSNEGTGIRLFDKTFTFSSGESYTIVEAGLFEGATVSGSTMFNRLTFAGHEVDVDNGVRVQITITLSAV</sequence>
<gene>
    <name evidence="1" type="ORF">LCGC14_1754380</name>
</gene>